<evidence type="ECO:0000256" key="1">
    <source>
        <dbReference type="ARBA" id="ARBA00006226"/>
    </source>
</evidence>
<reference evidence="3 4" key="1">
    <citation type="submission" date="2018-11" db="EMBL/GenBank/DDBJ databases">
        <authorList>
            <person name="Peiro R."/>
            <person name="Begona"/>
            <person name="Cbmso G."/>
            <person name="Lopez M."/>
            <person name="Gonzalez S."/>
            <person name="Sacristan E."/>
            <person name="Castillo E."/>
        </authorList>
    </citation>
    <scope>NUCLEOTIDE SEQUENCE [LARGE SCALE GENOMIC DNA]</scope>
    <source>
        <strain evidence="3">Brev_genome</strain>
    </source>
</reference>
<dbReference type="PANTHER" id="PTHR33755:SF6">
    <property type="entry name" value="PLASMID STABILIZATION SYSTEM PROTEIN"/>
    <property type="match status" value="1"/>
</dbReference>
<comment type="similarity">
    <text evidence="1">Belongs to the RelE toxin family.</text>
</comment>
<proteinExistence type="inferred from homology"/>
<dbReference type="Gene3D" id="3.30.2310.20">
    <property type="entry name" value="RelE-like"/>
    <property type="match status" value="1"/>
</dbReference>
<evidence type="ECO:0000313" key="4">
    <source>
        <dbReference type="Proteomes" id="UP000289220"/>
    </source>
</evidence>
<organism evidence="3 4">
    <name type="scientific">Brevundimonas mediterranea</name>
    <dbReference type="NCBI Taxonomy" id="74329"/>
    <lineage>
        <taxon>Bacteria</taxon>
        <taxon>Pseudomonadati</taxon>
        <taxon>Pseudomonadota</taxon>
        <taxon>Alphaproteobacteria</taxon>
        <taxon>Caulobacterales</taxon>
        <taxon>Caulobacteraceae</taxon>
        <taxon>Brevundimonas</taxon>
    </lineage>
</organism>
<evidence type="ECO:0008006" key="5">
    <source>
        <dbReference type="Google" id="ProtNLM"/>
    </source>
</evidence>
<accession>A0A7Z8Y1P3</accession>
<dbReference type="Pfam" id="PF05016">
    <property type="entry name" value="ParE_toxin"/>
    <property type="match status" value="1"/>
</dbReference>
<dbReference type="Proteomes" id="UP000289220">
    <property type="component" value="Unassembled WGS sequence"/>
</dbReference>
<protein>
    <recommendedName>
        <fullName evidence="5">Type II toxin-antitoxin system RelE/ParE family toxin</fullName>
    </recommendedName>
</protein>
<gene>
    <name evidence="3" type="ORF">BREV_BREV_01088</name>
</gene>
<keyword evidence="2" id="KW-1277">Toxin-antitoxin system</keyword>
<dbReference type="InterPro" id="IPR035093">
    <property type="entry name" value="RelE/ParE_toxin_dom_sf"/>
</dbReference>
<sequence length="100" mass="11580">MKDFEWSEPALTAFSDFLDHLDAHSLATADKAETEIKAMLWRLAEHPHQGHLSRWPGLLEWSAADWKKIIVYRERPDGIRVIAFYDARQDLSVVHPTPND</sequence>
<dbReference type="AlphaFoldDB" id="A0A7Z8Y1P3"/>
<dbReference type="PANTHER" id="PTHR33755">
    <property type="entry name" value="TOXIN PARE1-RELATED"/>
    <property type="match status" value="1"/>
</dbReference>
<keyword evidence="4" id="KW-1185">Reference proteome</keyword>
<dbReference type="InterPro" id="IPR051803">
    <property type="entry name" value="TA_system_RelE-like_toxin"/>
</dbReference>
<dbReference type="InterPro" id="IPR007712">
    <property type="entry name" value="RelE/ParE_toxin"/>
</dbReference>
<evidence type="ECO:0000256" key="2">
    <source>
        <dbReference type="ARBA" id="ARBA00022649"/>
    </source>
</evidence>
<dbReference type="EMBL" id="UXHF01000015">
    <property type="protein sequence ID" value="VDC49236.1"/>
    <property type="molecule type" value="Genomic_DNA"/>
</dbReference>
<name>A0A7Z8Y1P3_9CAUL</name>
<dbReference type="RefSeq" id="WP_154725779.1">
    <property type="nucleotide sequence ID" value="NZ_UXHF01000015.1"/>
</dbReference>
<evidence type="ECO:0000313" key="3">
    <source>
        <dbReference type="EMBL" id="VDC49236.1"/>
    </source>
</evidence>
<comment type="caution">
    <text evidence="3">The sequence shown here is derived from an EMBL/GenBank/DDBJ whole genome shotgun (WGS) entry which is preliminary data.</text>
</comment>